<evidence type="ECO:0000313" key="2">
    <source>
        <dbReference type="EMBL" id="GFY44138.1"/>
    </source>
</evidence>
<evidence type="ECO:0000313" key="3">
    <source>
        <dbReference type="Proteomes" id="UP000886998"/>
    </source>
</evidence>
<organism evidence="2 3">
    <name type="scientific">Trichonephila inaurata madagascariensis</name>
    <dbReference type="NCBI Taxonomy" id="2747483"/>
    <lineage>
        <taxon>Eukaryota</taxon>
        <taxon>Metazoa</taxon>
        <taxon>Ecdysozoa</taxon>
        <taxon>Arthropoda</taxon>
        <taxon>Chelicerata</taxon>
        <taxon>Arachnida</taxon>
        <taxon>Araneae</taxon>
        <taxon>Araneomorphae</taxon>
        <taxon>Entelegynae</taxon>
        <taxon>Araneoidea</taxon>
        <taxon>Nephilidae</taxon>
        <taxon>Trichonephila</taxon>
        <taxon>Trichonephila inaurata</taxon>
    </lineage>
</organism>
<keyword evidence="3" id="KW-1185">Reference proteome</keyword>
<reference evidence="2" key="1">
    <citation type="submission" date="2020-08" db="EMBL/GenBank/DDBJ databases">
        <title>Multicomponent nature underlies the extraordinary mechanical properties of spider dragline silk.</title>
        <authorList>
            <person name="Kono N."/>
            <person name="Nakamura H."/>
            <person name="Mori M."/>
            <person name="Yoshida Y."/>
            <person name="Ohtoshi R."/>
            <person name="Malay A.D."/>
            <person name="Moran D.A.P."/>
            <person name="Tomita M."/>
            <person name="Numata K."/>
            <person name="Arakawa K."/>
        </authorList>
    </citation>
    <scope>NUCLEOTIDE SEQUENCE</scope>
</reference>
<feature type="compositionally biased region" description="Basic and acidic residues" evidence="1">
    <location>
        <begin position="152"/>
        <end position="164"/>
    </location>
</feature>
<feature type="region of interest" description="Disordered" evidence="1">
    <location>
        <begin position="140"/>
        <end position="164"/>
    </location>
</feature>
<gene>
    <name evidence="2" type="ORF">TNIN_66631</name>
</gene>
<sequence length="164" mass="18666">MGCLQIISQTNCDKKRKEKKIRRCCHPMKNGAIFHPNPGDLSFESTISPRKNCVSSFRDARKRKRTRKAQSSFISVTERQACPYRAVSHQVKKGWKCGDFNAMQLWTRILWHKERSRQEHRKGPVSDVSLVPNLCLEISSTPPPSSLEGTEEGIHKHEDGGAPL</sequence>
<dbReference type="EMBL" id="BMAV01004085">
    <property type="protein sequence ID" value="GFY44138.1"/>
    <property type="molecule type" value="Genomic_DNA"/>
</dbReference>
<comment type="caution">
    <text evidence="2">The sequence shown here is derived from an EMBL/GenBank/DDBJ whole genome shotgun (WGS) entry which is preliminary data.</text>
</comment>
<protein>
    <submittedName>
        <fullName evidence="2">Uncharacterized protein</fullName>
    </submittedName>
</protein>
<proteinExistence type="predicted"/>
<dbReference type="Proteomes" id="UP000886998">
    <property type="component" value="Unassembled WGS sequence"/>
</dbReference>
<evidence type="ECO:0000256" key="1">
    <source>
        <dbReference type="SAM" id="MobiDB-lite"/>
    </source>
</evidence>
<accession>A0A8X6WZG0</accession>
<name>A0A8X6WZG0_9ARAC</name>
<dbReference type="AlphaFoldDB" id="A0A8X6WZG0"/>